<protein>
    <recommendedName>
        <fullName evidence="3">DUF6923 domain-containing protein</fullName>
    </recommendedName>
</protein>
<dbReference type="InterPro" id="IPR054215">
    <property type="entry name" value="DUF6923"/>
</dbReference>
<dbReference type="STRING" id="1380566.A0A179FLB8"/>
<dbReference type="AlphaFoldDB" id="A0A179FLB8"/>
<dbReference type="GeneID" id="28857701"/>
<dbReference type="KEGG" id="pchm:VFPPC_15954"/>
<reference evidence="4 5" key="1">
    <citation type="journal article" date="2016" name="PLoS Pathog.">
        <title>Biosynthesis of antibiotic leucinostatins in bio-control fungus Purpureocillium lilacinum and their inhibition on phytophthora revealed by genome mining.</title>
        <authorList>
            <person name="Wang G."/>
            <person name="Liu Z."/>
            <person name="Lin R."/>
            <person name="Li E."/>
            <person name="Mao Z."/>
            <person name="Ling J."/>
            <person name="Yang Y."/>
            <person name="Yin W.B."/>
            <person name="Xie B."/>
        </authorList>
    </citation>
    <scope>NUCLEOTIDE SEQUENCE [LARGE SCALE GENOMIC DNA]</scope>
    <source>
        <strain evidence="4">170</strain>
    </source>
</reference>
<proteinExistence type="predicted"/>
<keyword evidence="5" id="KW-1185">Reference proteome</keyword>
<dbReference type="SUPFAM" id="SSF63829">
    <property type="entry name" value="Calcium-dependent phosphotriesterase"/>
    <property type="match status" value="1"/>
</dbReference>
<dbReference type="RefSeq" id="XP_018142920.1">
    <property type="nucleotide sequence ID" value="XM_018293707.1"/>
</dbReference>
<feature type="signal peptide" evidence="2">
    <location>
        <begin position="1"/>
        <end position="17"/>
    </location>
</feature>
<keyword evidence="2" id="KW-0732">Signal</keyword>
<feature type="region of interest" description="Disordered" evidence="1">
    <location>
        <begin position="115"/>
        <end position="187"/>
    </location>
</feature>
<feature type="region of interest" description="Disordered" evidence="1">
    <location>
        <begin position="390"/>
        <end position="419"/>
    </location>
</feature>
<dbReference type="Pfam" id="PF21959">
    <property type="entry name" value="DUF6923"/>
    <property type="match status" value="1"/>
</dbReference>
<evidence type="ECO:0000259" key="3">
    <source>
        <dbReference type="Pfam" id="PF21959"/>
    </source>
</evidence>
<feature type="compositionally biased region" description="Low complexity" evidence="1">
    <location>
        <begin position="115"/>
        <end position="141"/>
    </location>
</feature>
<evidence type="ECO:0000313" key="4">
    <source>
        <dbReference type="EMBL" id="OAQ65833.1"/>
    </source>
</evidence>
<organism evidence="4 5">
    <name type="scientific">Pochonia chlamydosporia 170</name>
    <dbReference type="NCBI Taxonomy" id="1380566"/>
    <lineage>
        <taxon>Eukaryota</taxon>
        <taxon>Fungi</taxon>
        <taxon>Dikarya</taxon>
        <taxon>Ascomycota</taxon>
        <taxon>Pezizomycotina</taxon>
        <taxon>Sordariomycetes</taxon>
        <taxon>Hypocreomycetidae</taxon>
        <taxon>Hypocreales</taxon>
        <taxon>Clavicipitaceae</taxon>
        <taxon>Pochonia</taxon>
    </lineage>
</organism>
<sequence>MKTLLPLLVAPIWHAYANDACPPNQLDRHGQTICHERVTVVTVMFGPSPTLSICDEYVTITRPYTGGLPITAPITSTIPPHDNEPGTVIIETPTDSPTHRPPPRYTTITTAYTGTSRISGPITTTVPPKGTTPGTVIIETPTPSPSSKLPPPSSKPAASSAKPSSAKPSSTHPSSSSPPPGPTFSCDAGGFLIQRNTLYRLDLATGDNPVIKDRVGPGGNINALGYNILDNFLYAFIAVANNRQQLIRIDAAGEATLLPLRVPNGLNVGDIDDQGQFWVSARGNRWEQVDLKPGSRTFGKVVAKGTSPGTVVADWVYLENGGDYLYSIKIGSRAIGARWSRTSHTWETLDDYGEVTPGRGGFGALYAVGDELYGSDNGSGDIFDFPVEQGGKPAMKVTDGPATDSNDGARCFKAPPPGN</sequence>
<evidence type="ECO:0000256" key="1">
    <source>
        <dbReference type="SAM" id="MobiDB-lite"/>
    </source>
</evidence>
<dbReference type="OrthoDB" id="4405280at2759"/>
<feature type="domain" description="DUF6923" evidence="3">
    <location>
        <begin position="196"/>
        <end position="412"/>
    </location>
</feature>
<accession>A0A179FLB8</accession>
<gene>
    <name evidence="4" type="ORF">VFPPC_15954</name>
</gene>
<evidence type="ECO:0000256" key="2">
    <source>
        <dbReference type="SAM" id="SignalP"/>
    </source>
</evidence>
<comment type="caution">
    <text evidence="4">The sequence shown here is derived from an EMBL/GenBank/DDBJ whole genome shotgun (WGS) entry which is preliminary data.</text>
</comment>
<feature type="compositionally biased region" description="Pro residues" evidence="1">
    <location>
        <begin position="142"/>
        <end position="154"/>
    </location>
</feature>
<name>A0A179FLB8_METCM</name>
<evidence type="ECO:0000313" key="5">
    <source>
        <dbReference type="Proteomes" id="UP000078397"/>
    </source>
</evidence>
<feature type="chain" id="PRO_5008101804" description="DUF6923 domain-containing protein" evidence="2">
    <location>
        <begin position="18"/>
        <end position="419"/>
    </location>
</feature>
<dbReference type="Proteomes" id="UP000078397">
    <property type="component" value="Unassembled WGS sequence"/>
</dbReference>
<dbReference type="EMBL" id="LSBJ02000004">
    <property type="protein sequence ID" value="OAQ65833.1"/>
    <property type="molecule type" value="Genomic_DNA"/>
</dbReference>
<feature type="compositionally biased region" description="Low complexity" evidence="1">
    <location>
        <begin position="155"/>
        <end position="175"/>
    </location>
</feature>